<dbReference type="InterPro" id="IPR011040">
    <property type="entry name" value="Sialidase"/>
</dbReference>
<name>A0A9D1MVZ5_9FIRM</name>
<dbReference type="GO" id="GO:0016020">
    <property type="term" value="C:membrane"/>
    <property type="evidence" value="ECO:0007669"/>
    <property type="project" value="TreeGrafter"/>
</dbReference>
<dbReference type="GO" id="GO:0004308">
    <property type="term" value="F:exo-alpha-sialidase activity"/>
    <property type="evidence" value="ECO:0007669"/>
    <property type="project" value="UniProtKB-EC"/>
</dbReference>
<feature type="domain" description="Sialidase" evidence="4">
    <location>
        <begin position="232"/>
        <end position="405"/>
    </location>
</feature>
<evidence type="ECO:0000256" key="2">
    <source>
        <dbReference type="ARBA" id="ARBA00009348"/>
    </source>
</evidence>
<gene>
    <name evidence="5" type="ORF">IAD23_07625</name>
</gene>
<dbReference type="InterPro" id="IPR023364">
    <property type="entry name" value="Trans_sialidase_dom3"/>
</dbReference>
<dbReference type="EMBL" id="DVNM01000043">
    <property type="protein sequence ID" value="HIU69808.1"/>
    <property type="molecule type" value="Genomic_DNA"/>
</dbReference>
<dbReference type="AlphaFoldDB" id="A0A9D1MVZ5"/>
<sequence>MRAKVNKNAIKIFAACIAILAVFTAGFGFVLMPAGALFAEGPADGTKPFSSEGNIGSRYYRIPALLTAQDGTLIAAMDARFGGTADSPNNLDTAVSTSTDNGATWTDCLAFSFADWENASPSLLPDGSLRILNSASVIDPSLLQDGQTGRVFMLVDAFPYATGFSSSQTGSGYTEVDGEKCLMLRKNGEENYDYTVRGDGAIYDKNGQKTAYSLNSRGEILENGTPLTITQKRQHYWYTVPFATGTGQDVPMHIFYQDALFQAYPTSYLYLMWSDDNGRTWSDPVDLNAQVKSDDAGFTGVCPGRGIQIENGAHAGRLIFPVYSADPETGDQFFSVIYSDDHGATWAAGEPVTLNETVGACMSETQLVQFADGSLQAFSRTQAGFVGTACSADGGMTWQDAQLIDELPLAAGSGCQLSAINYTGKIDGKDAVLLSAPAGDGRTNGFIYIGLIEENAGRYSINWTYKTEVTDANTYFAYSCLTQLSDGSVGLLYEQSNIAQSVDTTLFKTFTVTELTVSAVQ</sequence>
<protein>
    <recommendedName>
        <fullName evidence="3">exo-alpha-sialidase</fullName>
        <ecNumber evidence="3">3.2.1.18</ecNumber>
    </recommendedName>
</protein>
<dbReference type="PANTHER" id="PTHR10628">
    <property type="entry name" value="SIALIDASE"/>
    <property type="match status" value="1"/>
</dbReference>
<reference evidence="5" key="2">
    <citation type="journal article" date="2021" name="PeerJ">
        <title>Extensive microbial diversity within the chicken gut microbiome revealed by metagenomics and culture.</title>
        <authorList>
            <person name="Gilroy R."/>
            <person name="Ravi A."/>
            <person name="Getino M."/>
            <person name="Pursley I."/>
            <person name="Horton D.L."/>
            <person name="Alikhan N.F."/>
            <person name="Baker D."/>
            <person name="Gharbi K."/>
            <person name="Hall N."/>
            <person name="Watson M."/>
            <person name="Adriaenssens E.M."/>
            <person name="Foster-Nyarko E."/>
            <person name="Jarju S."/>
            <person name="Secka A."/>
            <person name="Antonio M."/>
            <person name="Oren A."/>
            <person name="Chaudhuri R.R."/>
            <person name="La Ragione R."/>
            <person name="Hildebrand F."/>
            <person name="Pallen M.J."/>
        </authorList>
    </citation>
    <scope>NUCLEOTIDE SEQUENCE</scope>
    <source>
        <strain evidence="5">CHK176-6737</strain>
    </source>
</reference>
<dbReference type="Gene3D" id="2.40.220.10">
    <property type="entry name" value="Intramolecular Trans-sialidase, Domain 3"/>
    <property type="match status" value="1"/>
</dbReference>
<evidence type="ECO:0000259" key="4">
    <source>
        <dbReference type="Pfam" id="PF13088"/>
    </source>
</evidence>
<dbReference type="EC" id="3.2.1.18" evidence="3"/>
<dbReference type="Proteomes" id="UP000824125">
    <property type="component" value="Unassembled WGS sequence"/>
</dbReference>
<proteinExistence type="inferred from homology"/>
<dbReference type="Gene3D" id="2.120.10.10">
    <property type="match status" value="1"/>
</dbReference>
<dbReference type="InterPro" id="IPR026856">
    <property type="entry name" value="Sialidase_fam"/>
</dbReference>
<evidence type="ECO:0000313" key="6">
    <source>
        <dbReference type="Proteomes" id="UP000824125"/>
    </source>
</evidence>
<accession>A0A9D1MVZ5</accession>
<dbReference type="GO" id="GO:0006689">
    <property type="term" value="P:ganglioside catabolic process"/>
    <property type="evidence" value="ECO:0007669"/>
    <property type="project" value="TreeGrafter"/>
</dbReference>
<organism evidence="5 6">
    <name type="scientific">Candidatus Scybalenecus merdavium</name>
    <dbReference type="NCBI Taxonomy" id="2840939"/>
    <lineage>
        <taxon>Bacteria</taxon>
        <taxon>Bacillati</taxon>
        <taxon>Bacillota</taxon>
        <taxon>Clostridia</taxon>
        <taxon>Eubacteriales</taxon>
        <taxon>Oscillospiraceae</taxon>
        <taxon>Oscillospiraceae incertae sedis</taxon>
        <taxon>Candidatus Scybalenecus</taxon>
    </lineage>
</organism>
<dbReference type="GO" id="GO:0005737">
    <property type="term" value="C:cytoplasm"/>
    <property type="evidence" value="ECO:0007669"/>
    <property type="project" value="TreeGrafter"/>
</dbReference>
<dbReference type="InterPro" id="IPR036278">
    <property type="entry name" value="Sialidase_sf"/>
</dbReference>
<comment type="caution">
    <text evidence="5">The sequence shown here is derived from an EMBL/GenBank/DDBJ whole genome shotgun (WGS) entry which is preliminary data.</text>
</comment>
<comment type="catalytic activity">
    <reaction evidence="1">
        <text>Hydrolysis of alpha-(2-&gt;3)-, alpha-(2-&gt;6)-, alpha-(2-&gt;8)- glycosidic linkages of terminal sialic acid residues in oligosaccharides, glycoproteins, glycolipids, colominic acid and synthetic substrates.</text>
        <dbReference type="EC" id="3.2.1.18"/>
    </reaction>
</comment>
<evidence type="ECO:0000256" key="1">
    <source>
        <dbReference type="ARBA" id="ARBA00000427"/>
    </source>
</evidence>
<dbReference type="PANTHER" id="PTHR10628:SF30">
    <property type="entry name" value="EXO-ALPHA-SIALIDASE"/>
    <property type="match status" value="1"/>
</dbReference>
<dbReference type="CDD" id="cd15482">
    <property type="entry name" value="Sialidase_non-viral"/>
    <property type="match status" value="1"/>
</dbReference>
<reference evidence="5" key="1">
    <citation type="submission" date="2020-10" db="EMBL/GenBank/DDBJ databases">
        <authorList>
            <person name="Gilroy R."/>
        </authorList>
    </citation>
    <scope>NUCLEOTIDE SEQUENCE</scope>
    <source>
        <strain evidence="5">CHK176-6737</strain>
    </source>
</reference>
<dbReference type="Pfam" id="PF13088">
    <property type="entry name" value="BNR_2"/>
    <property type="match status" value="1"/>
</dbReference>
<evidence type="ECO:0000313" key="5">
    <source>
        <dbReference type="EMBL" id="HIU69808.1"/>
    </source>
</evidence>
<dbReference type="GO" id="GO:0009313">
    <property type="term" value="P:oligosaccharide catabolic process"/>
    <property type="evidence" value="ECO:0007669"/>
    <property type="project" value="TreeGrafter"/>
</dbReference>
<comment type="similarity">
    <text evidence="2">Belongs to the glycosyl hydrolase 33 family.</text>
</comment>
<evidence type="ECO:0000256" key="3">
    <source>
        <dbReference type="ARBA" id="ARBA00012733"/>
    </source>
</evidence>
<dbReference type="SUPFAM" id="SSF50939">
    <property type="entry name" value="Sialidases"/>
    <property type="match status" value="1"/>
</dbReference>